<dbReference type="AlphaFoldDB" id="A0A6I2R3D9"/>
<proteinExistence type="predicted"/>
<dbReference type="RefSeq" id="WP_172697577.1">
    <property type="nucleotide sequence ID" value="NZ_CAXUMB010000006.1"/>
</dbReference>
<accession>A0A6I2R3D9</accession>
<organism evidence="2 3">
    <name type="scientific">Flavonifractor plautii</name>
    <name type="common">Fusobacterium plautii</name>
    <dbReference type="NCBI Taxonomy" id="292800"/>
    <lineage>
        <taxon>Bacteria</taxon>
        <taxon>Bacillati</taxon>
        <taxon>Bacillota</taxon>
        <taxon>Clostridia</taxon>
        <taxon>Eubacteriales</taxon>
        <taxon>Oscillospiraceae</taxon>
        <taxon>Flavonifractor</taxon>
    </lineage>
</organism>
<reference evidence="2 3" key="1">
    <citation type="journal article" date="2019" name="Nat. Med.">
        <title>A library of human gut bacterial isolates paired with longitudinal multiomics data enables mechanistic microbiome research.</title>
        <authorList>
            <person name="Poyet M."/>
            <person name="Groussin M."/>
            <person name="Gibbons S.M."/>
            <person name="Avila-Pacheco J."/>
            <person name="Jiang X."/>
            <person name="Kearney S.M."/>
            <person name="Perrotta A.R."/>
            <person name="Berdy B."/>
            <person name="Zhao S."/>
            <person name="Lieberman T.D."/>
            <person name="Swanson P.K."/>
            <person name="Smith M."/>
            <person name="Roesemann S."/>
            <person name="Alexander J.E."/>
            <person name="Rich S.A."/>
            <person name="Livny J."/>
            <person name="Vlamakis H."/>
            <person name="Clish C."/>
            <person name="Bullock K."/>
            <person name="Deik A."/>
            <person name="Scott J."/>
            <person name="Pierce K.A."/>
            <person name="Xavier R.J."/>
            <person name="Alm E.J."/>
        </authorList>
    </citation>
    <scope>NUCLEOTIDE SEQUENCE [LARGE SCALE GENOMIC DNA]</scope>
    <source>
        <strain evidence="2 3">BIOML-A2</strain>
    </source>
</reference>
<dbReference type="EMBL" id="WKPR01000007">
    <property type="protein sequence ID" value="MSB19706.1"/>
    <property type="molecule type" value="Genomic_DNA"/>
</dbReference>
<name>A0A6I2R3D9_FLAPL</name>
<evidence type="ECO:0000256" key="1">
    <source>
        <dbReference type="SAM" id="MobiDB-lite"/>
    </source>
</evidence>
<feature type="compositionally biased region" description="Basic and acidic residues" evidence="1">
    <location>
        <begin position="7"/>
        <end position="22"/>
    </location>
</feature>
<evidence type="ECO:0000313" key="2">
    <source>
        <dbReference type="EMBL" id="MSB19706.1"/>
    </source>
</evidence>
<evidence type="ECO:0000313" key="3">
    <source>
        <dbReference type="Proteomes" id="UP000434475"/>
    </source>
</evidence>
<dbReference type="Proteomes" id="UP000434475">
    <property type="component" value="Unassembled WGS sequence"/>
</dbReference>
<feature type="region of interest" description="Disordered" evidence="1">
    <location>
        <begin position="1"/>
        <end position="22"/>
    </location>
</feature>
<comment type="caution">
    <text evidence="2">The sequence shown here is derived from an EMBL/GenBank/DDBJ whole genome shotgun (WGS) entry which is preliminary data.</text>
</comment>
<gene>
    <name evidence="2" type="ORF">GKE97_09260</name>
</gene>
<sequence length="48" mass="5603">MSVIEFARQRMEEESREPDGGDCRYWRAYLDGALAQAKEDARKEADHD</sequence>
<protein>
    <submittedName>
        <fullName evidence="2">Uncharacterized protein</fullName>
    </submittedName>
</protein>